<keyword evidence="6" id="KW-1185">Reference proteome</keyword>
<dbReference type="GO" id="GO:0071944">
    <property type="term" value="C:cell periphery"/>
    <property type="evidence" value="ECO:0000318"/>
    <property type="project" value="GO_Central"/>
</dbReference>
<dbReference type="OrthoDB" id="16692at2759"/>
<name>A0A3B3I2X4_ORYLA</name>
<feature type="region of interest" description="Disordered" evidence="1">
    <location>
        <begin position="632"/>
        <end position="664"/>
    </location>
</feature>
<evidence type="ECO:0000259" key="4">
    <source>
        <dbReference type="Pfam" id="PF24311"/>
    </source>
</evidence>
<evidence type="ECO:0000313" key="6">
    <source>
        <dbReference type="Proteomes" id="UP000001038"/>
    </source>
</evidence>
<gene>
    <name evidence="5" type="primary">thsd1</name>
</gene>
<evidence type="ECO:0000259" key="3">
    <source>
        <dbReference type="Pfam" id="PF24310"/>
    </source>
</evidence>
<dbReference type="PROSITE" id="PS50092">
    <property type="entry name" value="TSP1"/>
    <property type="match status" value="1"/>
</dbReference>
<dbReference type="InterPro" id="IPR036383">
    <property type="entry name" value="TSP1_rpt_sf"/>
</dbReference>
<dbReference type="Pfam" id="PF24306">
    <property type="entry name" value="THSD1_N"/>
    <property type="match status" value="1"/>
</dbReference>
<feature type="compositionally biased region" description="Basic and acidic residues" evidence="1">
    <location>
        <begin position="811"/>
        <end position="824"/>
    </location>
</feature>
<sequence length="943" mass="103107">MPQAVSPLPFLLTLLGYAFARLSIWPSFHVALSNGSVFVDFSTKSNSSIVSNLSLSLVDMGTNATLLTRTLPSNQPVGRVEFNCSCFLYAGTFRFLLRQTSITPAFHANETDGVSVESLTWWWSSELEVQWPTFHIAVERAANRSDSFQVGISMNEHFQACSSSNKDVLLLEVTYMEYNQIGRNSIDKIRARVQRPIKALRSQIIDFSCAFPFTEKDFIRVTLRSPHTAQEVKSTEPLYLSRIFFYKLLVENANAYKSGCVGTMTVKMITPPCAHISGKVLLYSDAPGKRGMAVSSAGAGSGAEKSSSPPLAFNWLTQGENETEFNCSVFHPGKSKYCFRFVFNFSRSPSPAQTCLVVYRSTEQWGPWQPWSVCSASCGEAVRERVRECLLPSGVRGLQCSGMIKEQSLCSLEDCVVSPSPSPSPPPVPVGVSFLGGNMIVVLGISLCLSVIMATVVVTVWRRFCQTPQCSSVRRGSIHSPGGRKLSDEASICGHSLQRPSLSDCPGSSGGVAVPADANYRGSQPLSPTLVLPLPQDPERLSPTGQKVLPSVFGYKLAQQQLKEMKKKGLKEATQLYHVSSSPVHDTVVEKSPNSSSVLSHAELAQSTLPLSLQDNDDHVCIATPLSKLPAQSSRITPDRLSPKAGLAPGPPVSARSSRGNSKWHDRTADWVEMVGRSAPVGLMVGGGGDAESIKNPTFRRTSSFSDTKFYAASSAQSRHFRERSMTQVGFRTLPEGSSWSKGGWERHPHRPYPIPENGVSEWTRGNTYRSDQKKSWLQSAVSSHNPERKHTGTNTNTLPASENVDFCGTGERKKGGEPADGSRDSVSGIRGPASKPTKSHGTNHLSVDQVERAEQNWNRRGPSPIQRNILARKLKEAQSCSGARACKRSSSFNLSSSEQRKGRCRSLPISEDHSGGSPYRLSEAEQRMLDLDLSPVFVQEEE</sequence>
<feature type="region of interest" description="Disordered" evidence="1">
    <location>
        <begin position="889"/>
        <end position="923"/>
    </location>
</feature>
<dbReference type="PANTHER" id="PTHR16311:SF3">
    <property type="entry name" value="THROMBOSPONDIN TYPE-1 DOMAIN-CONTAINING PROTEIN 1"/>
    <property type="match status" value="1"/>
</dbReference>
<evidence type="ECO:0000256" key="1">
    <source>
        <dbReference type="SAM" id="MobiDB-lite"/>
    </source>
</evidence>
<evidence type="ECO:0008006" key="7">
    <source>
        <dbReference type="Google" id="ProtNLM"/>
    </source>
</evidence>
<dbReference type="CTD" id="55901"/>
<dbReference type="Pfam" id="PF24311">
    <property type="entry name" value="THSD1_D3"/>
    <property type="match status" value="1"/>
</dbReference>
<feature type="compositionally biased region" description="Polar residues" evidence="1">
    <location>
        <begin position="889"/>
        <end position="898"/>
    </location>
</feature>
<evidence type="ECO:0000259" key="2">
    <source>
        <dbReference type="Pfam" id="PF24306"/>
    </source>
</evidence>
<dbReference type="SUPFAM" id="SSF82895">
    <property type="entry name" value="TSP-1 type 1 repeat"/>
    <property type="match status" value="1"/>
</dbReference>
<feature type="domain" description="THSD1 third Ig-like" evidence="4">
    <location>
        <begin position="246"/>
        <end position="360"/>
    </location>
</feature>
<reference evidence="5" key="3">
    <citation type="submission" date="2025-09" db="UniProtKB">
        <authorList>
            <consortium name="Ensembl"/>
        </authorList>
    </citation>
    <scope>IDENTIFICATION</scope>
    <source>
        <strain evidence="5">Hd-rR</strain>
    </source>
</reference>
<dbReference type="SMART" id="SM00209">
    <property type="entry name" value="TSP1"/>
    <property type="match status" value="1"/>
</dbReference>
<dbReference type="AlphaFoldDB" id="A0A3B3I2X4"/>
<dbReference type="RefSeq" id="XP_023818693.1">
    <property type="nucleotide sequence ID" value="XM_023962925.1"/>
</dbReference>
<feature type="compositionally biased region" description="Polar residues" evidence="1">
    <location>
        <begin position="771"/>
        <end position="785"/>
    </location>
</feature>
<feature type="domain" description="THSD1 N-terminal" evidence="2">
    <location>
        <begin position="22"/>
        <end position="115"/>
    </location>
</feature>
<dbReference type="PANTHER" id="PTHR16311">
    <property type="entry name" value="THROMBOSPONDIN TYPE I DOMAIN-CONTAINING 1"/>
    <property type="match status" value="1"/>
</dbReference>
<dbReference type="GeneID" id="101175015"/>
<dbReference type="RefSeq" id="XP_011481647.1">
    <property type="nucleotide sequence ID" value="XM_011483345.3"/>
</dbReference>
<dbReference type="InterPro" id="IPR056219">
    <property type="entry name" value="THSD1_D3"/>
</dbReference>
<dbReference type="Bgee" id="ENSORLG00000004672">
    <property type="expression patterns" value="Expressed in heart and 8 other cell types or tissues"/>
</dbReference>
<dbReference type="Pfam" id="PF00090">
    <property type="entry name" value="TSP_1"/>
    <property type="match status" value="1"/>
</dbReference>
<feature type="region of interest" description="Disordered" evidence="1">
    <location>
        <begin position="771"/>
        <end position="865"/>
    </location>
</feature>
<dbReference type="Pfam" id="PF24310">
    <property type="entry name" value="THSD1_D2"/>
    <property type="match status" value="1"/>
</dbReference>
<dbReference type="InParanoid" id="A0A3B3I2X4"/>
<dbReference type="Ensembl" id="ENSORLT00000034469.1">
    <property type="protein sequence ID" value="ENSORLP00000038391.1"/>
    <property type="gene ID" value="ENSORLG00000004672.2"/>
</dbReference>
<accession>A0A3B3I2X4</accession>
<dbReference type="InterPro" id="IPR056218">
    <property type="entry name" value="THSD1_D2"/>
</dbReference>
<reference evidence="5" key="2">
    <citation type="submission" date="2025-08" db="UniProtKB">
        <authorList>
            <consortium name="Ensembl"/>
        </authorList>
    </citation>
    <scope>IDENTIFICATION</scope>
    <source>
        <strain evidence="5">Hd-rR</strain>
    </source>
</reference>
<dbReference type="Gene3D" id="2.20.100.10">
    <property type="entry name" value="Thrombospondin type-1 (TSP1) repeat"/>
    <property type="match status" value="1"/>
</dbReference>
<organism evidence="5 6">
    <name type="scientific">Oryzias latipes</name>
    <name type="common">Japanese rice fish</name>
    <name type="synonym">Japanese killifish</name>
    <dbReference type="NCBI Taxonomy" id="8090"/>
    <lineage>
        <taxon>Eukaryota</taxon>
        <taxon>Metazoa</taxon>
        <taxon>Chordata</taxon>
        <taxon>Craniata</taxon>
        <taxon>Vertebrata</taxon>
        <taxon>Euteleostomi</taxon>
        <taxon>Actinopterygii</taxon>
        <taxon>Neopterygii</taxon>
        <taxon>Teleostei</taxon>
        <taxon>Neoteleostei</taxon>
        <taxon>Acanthomorphata</taxon>
        <taxon>Ovalentaria</taxon>
        <taxon>Atherinomorphae</taxon>
        <taxon>Beloniformes</taxon>
        <taxon>Adrianichthyidae</taxon>
        <taxon>Oryziinae</taxon>
        <taxon>Oryzias</taxon>
    </lineage>
</organism>
<dbReference type="InterPro" id="IPR038877">
    <property type="entry name" value="THSD1"/>
</dbReference>
<dbReference type="Proteomes" id="UP000001038">
    <property type="component" value="Chromosome 14"/>
</dbReference>
<reference evidence="5 6" key="1">
    <citation type="journal article" date="2007" name="Nature">
        <title>The medaka draft genome and insights into vertebrate genome evolution.</title>
        <authorList>
            <person name="Kasahara M."/>
            <person name="Naruse K."/>
            <person name="Sasaki S."/>
            <person name="Nakatani Y."/>
            <person name="Qu W."/>
            <person name="Ahsan B."/>
            <person name="Yamada T."/>
            <person name="Nagayasu Y."/>
            <person name="Doi K."/>
            <person name="Kasai Y."/>
            <person name="Jindo T."/>
            <person name="Kobayashi D."/>
            <person name="Shimada A."/>
            <person name="Toyoda A."/>
            <person name="Kuroki Y."/>
            <person name="Fujiyama A."/>
            <person name="Sasaki T."/>
            <person name="Shimizu A."/>
            <person name="Asakawa S."/>
            <person name="Shimizu N."/>
            <person name="Hashimoto S."/>
            <person name="Yang J."/>
            <person name="Lee Y."/>
            <person name="Matsushima K."/>
            <person name="Sugano S."/>
            <person name="Sakaizumi M."/>
            <person name="Narita T."/>
            <person name="Ohishi K."/>
            <person name="Haga S."/>
            <person name="Ohta F."/>
            <person name="Nomoto H."/>
            <person name="Nogata K."/>
            <person name="Morishita T."/>
            <person name="Endo T."/>
            <person name="Shin-I T."/>
            <person name="Takeda H."/>
            <person name="Morishita S."/>
            <person name="Kohara Y."/>
        </authorList>
    </citation>
    <scope>NUCLEOTIDE SEQUENCE [LARGE SCALE GENOMIC DNA]</scope>
    <source>
        <strain evidence="5 6">Hd-rR</strain>
    </source>
</reference>
<dbReference type="InterPro" id="IPR056217">
    <property type="entry name" value="THSD1_N"/>
</dbReference>
<dbReference type="KEGG" id="ola:101175015"/>
<dbReference type="GeneTree" id="ENSGT00390000013335"/>
<protein>
    <recommendedName>
        <fullName evidence="7">Thrombospondin, type I, domain containing 1</fullName>
    </recommendedName>
</protein>
<proteinExistence type="predicted"/>
<dbReference type="InterPro" id="IPR000884">
    <property type="entry name" value="TSP1_rpt"/>
</dbReference>
<feature type="domain" description="THSD1 second Ig-like" evidence="3">
    <location>
        <begin position="132"/>
        <end position="238"/>
    </location>
</feature>
<evidence type="ECO:0000313" key="5">
    <source>
        <dbReference type="Ensembl" id="ENSORLP00000038391.1"/>
    </source>
</evidence>